<keyword evidence="1" id="KW-0472">Membrane</keyword>
<feature type="transmembrane region" description="Helical" evidence="1">
    <location>
        <begin position="211"/>
        <end position="231"/>
    </location>
</feature>
<accession>A0A1I4EY63</accession>
<dbReference type="Proteomes" id="UP000323300">
    <property type="component" value="Unassembled WGS sequence"/>
</dbReference>
<proteinExistence type="predicted"/>
<reference evidence="2 3" key="1">
    <citation type="submission" date="2016-10" db="EMBL/GenBank/DDBJ databases">
        <authorList>
            <person name="Varghese N."/>
            <person name="Submissions S."/>
        </authorList>
    </citation>
    <scope>NUCLEOTIDE SEQUENCE [LARGE SCALE GENOMIC DNA]</scope>
    <source>
        <strain evidence="2 3">DSM 21822</strain>
    </source>
</reference>
<sequence>MGFLRLLSRHWIGFLLLGLAVVMLSVFQPVVFTKGTLTFTKFPEDCCGASARNPLSTLPELPFQTTPLLTANYIYNIVDEMWRDQPVDIVFKISPTMRPLPILHDVVPGERNEGLIPVSAFVSVKMRGVGGIDVTPIDDVKKQVSDYDETSWQWKVTPKTTGVSLLYLVVYSHLGDADAPPYTLKTYEDVILVRVSAYQRVKDVAAEIAPIWLFVAGGTGIPAILAAFYWFRGKKPPAEDPTEV</sequence>
<feature type="transmembrane region" description="Helical" evidence="1">
    <location>
        <begin position="12"/>
        <end position="32"/>
    </location>
</feature>
<evidence type="ECO:0000313" key="2">
    <source>
        <dbReference type="EMBL" id="SFL10133.1"/>
    </source>
</evidence>
<dbReference type="EMBL" id="FOSL01000032">
    <property type="protein sequence ID" value="SFL10133.1"/>
    <property type="molecule type" value="Genomic_DNA"/>
</dbReference>
<evidence type="ECO:0000256" key="1">
    <source>
        <dbReference type="SAM" id="Phobius"/>
    </source>
</evidence>
<organism evidence="2 3">
    <name type="scientific">Neomesorhizobium albiziae</name>
    <dbReference type="NCBI Taxonomy" id="335020"/>
    <lineage>
        <taxon>Bacteria</taxon>
        <taxon>Pseudomonadati</taxon>
        <taxon>Pseudomonadota</taxon>
        <taxon>Alphaproteobacteria</taxon>
        <taxon>Hyphomicrobiales</taxon>
        <taxon>Phyllobacteriaceae</taxon>
        <taxon>Neomesorhizobium</taxon>
    </lineage>
</organism>
<protein>
    <submittedName>
        <fullName evidence="2">Uncharacterized protein</fullName>
    </submittedName>
</protein>
<dbReference type="RefSeq" id="WP_149763678.1">
    <property type="nucleotide sequence ID" value="NZ_BSPE01000009.1"/>
</dbReference>
<keyword evidence="1" id="KW-1133">Transmembrane helix</keyword>
<dbReference type="AlphaFoldDB" id="A0A1I4EY63"/>
<keyword evidence="3" id="KW-1185">Reference proteome</keyword>
<dbReference type="OrthoDB" id="7619296at2"/>
<evidence type="ECO:0000313" key="3">
    <source>
        <dbReference type="Proteomes" id="UP000323300"/>
    </source>
</evidence>
<keyword evidence="1" id="KW-0812">Transmembrane</keyword>
<gene>
    <name evidence="2" type="ORF">SAMN04488498_1323</name>
</gene>
<name>A0A1I4EY63_9HYPH</name>